<dbReference type="RefSeq" id="WP_045301224.1">
    <property type="nucleotide sequence ID" value="NZ_JYJA01000039.1"/>
</dbReference>
<comment type="similarity">
    <text evidence="5">Belongs to the NtaA/SnaA/DszA monooxygenase family.</text>
</comment>
<evidence type="ECO:0000313" key="9">
    <source>
        <dbReference type="EMBL" id="KJL40598.1"/>
    </source>
</evidence>
<evidence type="ECO:0000256" key="1">
    <source>
        <dbReference type="ARBA" id="ARBA00022630"/>
    </source>
</evidence>
<dbReference type="InterPro" id="IPR036661">
    <property type="entry name" value="Luciferase-like_sf"/>
</dbReference>
<dbReference type="InterPro" id="IPR011251">
    <property type="entry name" value="Luciferase-like_dom"/>
</dbReference>
<feature type="region of interest" description="Disordered" evidence="7">
    <location>
        <begin position="204"/>
        <end position="230"/>
    </location>
</feature>
<name>A0A0M2H2V0_MICTR</name>
<evidence type="ECO:0000256" key="3">
    <source>
        <dbReference type="ARBA" id="ARBA00023002"/>
    </source>
</evidence>
<feature type="binding site" evidence="6">
    <location>
        <position position="229"/>
    </location>
    <ligand>
        <name>FMN</name>
        <dbReference type="ChEBI" id="CHEBI:58210"/>
    </ligand>
</feature>
<dbReference type="AlphaFoldDB" id="A0A0M2H2V0"/>
<keyword evidence="2 6" id="KW-0288">FMN</keyword>
<feature type="binding site" evidence="6">
    <location>
        <position position="56"/>
    </location>
    <ligand>
        <name>FMN</name>
        <dbReference type="ChEBI" id="CHEBI:58210"/>
    </ligand>
</feature>
<dbReference type="PANTHER" id="PTHR30011:SF16">
    <property type="entry name" value="C2H2 FINGER DOMAIN TRANSCRIPTION FACTOR (EUROFUNG)-RELATED"/>
    <property type="match status" value="1"/>
</dbReference>
<keyword evidence="3 9" id="KW-0560">Oxidoreductase</keyword>
<evidence type="ECO:0000256" key="5">
    <source>
        <dbReference type="ARBA" id="ARBA00033748"/>
    </source>
</evidence>
<comment type="caution">
    <text evidence="9">The sequence shown here is derived from an EMBL/GenBank/DDBJ whole genome shotgun (WGS) entry which is preliminary data.</text>
</comment>
<dbReference type="EMBL" id="JYJA01000039">
    <property type="protein sequence ID" value="KJL40598.1"/>
    <property type="molecule type" value="Genomic_DNA"/>
</dbReference>
<keyword evidence="4 9" id="KW-0503">Monooxygenase</keyword>
<dbReference type="OrthoDB" id="9135350at2"/>
<reference evidence="9 10" key="1">
    <citation type="submission" date="2015-02" db="EMBL/GenBank/DDBJ databases">
        <title>Draft genome sequences of ten Microbacterium spp. with emphasis on heavy metal contaminated environments.</title>
        <authorList>
            <person name="Corretto E."/>
        </authorList>
    </citation>
    <scope>NUCLEOTIDE SEQUENCE [LARGE SCALE GENOMIC DNA]</scope>
    <source>
        <strain evidence="9 10">DSM 8608</strain>
    </source>
</reference>
<sequence>MTRQQHFGWFLSRGFGPHGWGRPSYEWNYAWQKPDLYQQSARDLEQAGFDFVLIEDALSVGITPETLNLRVRKAYGGPKHDPWTLAPYLFAATRHLGVIPTVNAGAYPPYLAARQFASLQHLSSSRLGLNVVTDVGSAHHFGLERLSHDAAYDRAQEWLDALRLLWHSWGDGALIADPASQIYADGSKISAVQHRGEYFSFDGPLNAEPLPSGPNGESGDPIVASPGGSPRGIGFAGANSQIQLALSNLDADSIRSYRARVHAAAAENGRDPSDVKVLFVFKPIVAASREEADRIVAASASPGDGTLREVAEAWSSDLETDLTVLDLDRPLDPAIFGEHVSKGTIRGLQGTFDSFDGVPLRDILTGKARLGRVTDVTDGIGGTVGTADEIADVIEALGEDADNDGVIFSGDLHPVTIHRALDELVPILRRRGILRSEYVDGGLRANLSAF</sequence>
<evidence type="ECO:0000259" key="8">
    <source>
        <dbReference type="Pfam" id="PF00296"/>
    </source>
</evidence>
<dbReference type="InterPro" id="IPR051260">
    <property type="entry name" value="Diverse_substr_monoxygenases"/>
</dbReference>
<gene>
    <name evidence="9" type="primary">moxC_2</name>
    <name evidence="9" type="ORF">RS82_03214</name>
</gene>
<dbReference type="Gene3D" id="3.20.20.30">
    <property type="entry name" value="Luciferase-like domain"/>
    <property type="match status" value="1"/>
</dbReference>
<dbReference type="GO" id="GO:0016705">
    <property type="term" value="F:oxidoreductase activity, acting on paired donors, with incorporation or reduction of molecular oxygen"/>
    <property type="evidence" value="ECO:0007669"/>
    <property type="project" value="InterPro"/>
</dbReference>
<feature type="domain" description="Luciferase-like" evidence="8">
    <location>
        <begin position="32"/>
        <end position="321"/>
    </location>
</feature>
<dbReference type="PATRIC" id="fig|69370.6.peg.3274"/>
<evidence type="ECO:0000256" key="7">
    <source>
        <dbReference type="SAM" id="MobiDB-lite"/>
    </source>
</evidence>
<dbReference type="GO" id="GO:0004497">
    <property type="term" value="F:monooxygenase activity"/>
    <property type="evidence" value="ECO:0007669"/>
    <property type="project" value="UniProtKB-KW"/>
</dbReference>
<evidence type="ECO:0000256" key="2">
    <source>
        <dbReference type="ARBA" id="ARBA00022643"/>
    </source>
</evidence>
<dbReference type="Proteomes" id="UP000034098">
    <property type="component" value="Unassembled WGS sequence"/>
</dbReference>
<feature type="binding site" evidence="6">
    <location>
        <position position="152"/>
    </location>
    <ligand>
        <name>FMN</name>
        <dbReference type="ChEBI" id="CHEBI:58210"/>
    </ligand>
</feature>
<feature type="binding site" evidence="6">
    <location>
        <position position="148"/>
    </location>
    <ligand>
        <name>FMN</name>
        <dbReference type="ChEBI" id="CHEBI:58210"/>
    </ligand>
</feature>
<dbReference type="PIRSF" id="PIRSF000337">
    <property type="entry name" value="NTA_MOA"/>
    <property type="match status" value="1"/>
</dbReference>
<dbReference type="Pfam" id="PF00296">
    <property type="entry name" value="Bac_luciferase"/>
    <property type="match status" value="1"/>
</dbReference>
<evidence type="ECO:0000313" key="10">
    <source>
        <dbReference type="Proteomes" id="UP000034098"/>
    </source>
</evidence>
<keyword evidence="1 6" id="KW-0285">Flavoprotein</keyword>
<evidence type="ECO:0000256" key="4">
    <source>
        <dbReference type="ARBA" id="ARBA00023033"/>
    </source>
</evidence>
<dbReference type="SUPFAM" id="SSF51679">
    <property type="entry name" value="Bacterial luciferase-like"/>
    <property type="match status" value="1"/>
</dbReference>
<organism evidence="9 10">
    <name type="scientific">Microbacterium trichothecenolyticum</name>
    <name type="common">Aureobacterium trichothecenolyticum</name>
    <dbReference type="NCBI Taxonomy" id="69370"/>
    <lineage>
        <taxon>Bacteria</taxon>
        <taxon>Bacillati</taxon>
        <taxon>Actinomycetota</taxon>
        <taxon>Actinomycetes</taxon>
        <taxon>Micrococcales</taxon>
        <taxon>Microbacteriaceae</taxon>
        <taxon>Microbacterium</taxon>
    </lineage>
</organism>
<feature type="binding site" evidence="6">
    <location>
        <position position="101"/>
    </location>
    <ligand>
        <name>FMN</name>
        <dbReference type="ChEBI" id="CHEBI:58210"/>
    </ligand>
</feature>
<dbReference type="EC" id="1.14.-.-" evidence="9"/>
<evidence type="ECO:0000256" key="6">
    <source>
        <dbReference type="PIRSR" id="PIRSR000337-1"/>
    </source>
</evidence>
<dbReference type="InterPro" id="IPR016215">
    <property type="entry name" value="NTA_MOA"/>
</dbReference>
<keyword evidence="10" id="KW-1185">Reference proteome</keyword>
<proteinExistence type="inferred from homology"/>
<accession>A0A0M2H2V0</accession>
<protein>
    <submittedName>
        <fullName evidence="9">Putative monooxygenase MoxC</fullName>
        <ecNumber evidence="9">1.14.-.-</ecNumber>
    </submittedName>
</protein>
<dbReference type="PANTHER" id="PTHR30011">
    <property type="entry name" value="ALKANESULFONATE MONOOXYGENASE-RELATED"/>
    <property type="match status" value="1"/>
</dbReference>